<feature type="domain" description="ABC transmembrane type-2" evidence="7">
    <location>
        <begin position="24"/>
        <end position="254"/>
    </location>
</feature>
<feature type="transmembrane region" description="Helical" evidence="6">
    <location>
        <begin position="226"/>
        <end position="246"/>
    </location>
</feature>
<evidence type="ECO:0000313" key="9">
    <source>
        <dbReference type="Proteomes" id="UP000482800"/>
    </source>
</evidence>
<comment type="caution">
    <text evidence="8">The sequence shown here is derived from an EMBL/GenBank/DDBJ whole genome shotgun (WGS) entry which is preliminary data.</text>
</comment>
<dbReference type="InterPro" id="IPR047817">
    <property type="entry name" value="ABC2_TM_bact-type"/>
</dbReference>
<comment type="subcellular location">
    <subcellularLocation>
        <location evidence="6">Cell membrane</location>
        <topology evidence="6">Multi-pass membrane protein</topology>
    </subcellularLocation>
    <subcellularLocation>
        <location evidence="1">Membrane</location>
        <topology evidence="1">Multi-pass membrane protein</topology>
    </subcellularLocation>
</comment>
<keyword evidence="5" id="KW-0046">Antibiotic resistance</keyword>
<organism evidence="8 9">
    <name type="scientific">Phytohabitans houttuyneae</name>
    <dbReference type="NCBI Taxonomy" id="1076126"/>
    <lineage>
        <taxon>Bacteria</taxon>
        <taxon>Bacillati</taxon>
        <taxon>Actinomycetota</taxon>
        <taxon>Actinomycetes</taxon>
        <taxon>Micromonosporales</taxon>
        <taxon>Micromonosporaceae</taxon>
    </lineage>
</organism>
<proteinExistence type="inferred from homology"/>
<dbReference type="PIRSF" id="PIRSF006648">
    <property type="entry name" value="DrrB"/>
    <property type="match status" value="1"/>
</dbReference>
<evidence type="ECO:0000259" key="7">
    <source>
        <dbReference type="PROSITE" id="PS51012"/>
    </source>
</evidence>
<keyword evidence="6" id="KW-0813">Transport</keyword>
<dbReference type="PANTHER" id="PTHR43229:SF2">
    <property type="entry name" value="NODULATION PROTEIN J"/>
    <property type="match status" value="1"/>
</dbReference>
<dbReference type="InterPro" id="IPR013525">
    <property type="entry name" value="ABC2_TM"/>
</dbReference>
<dbReference type="RefSeq" id="WP_173071667.1">
    <property type="nucleotide sequence ID" value="NZ_BAABGO010000002.1"/>
</dbReference>
<feature type="transmembrane region" description="Helical" evidence="6">
    <location>
        <begin position="61"/>
        <end position="78"/>
    </location>
</feature>
<evidence type="ECO:0000313" key="8">
    <source>
        <dbReference type="EMBL" id="GFJ86031.1"/>
    </source>
</evidence>
<evidence type="ECO:0000256" key="1">
    <source>
        <dbReference type="ARBA" id="ARBA00004141"/>
    </source>
</evidence>
<sequence length="258" mass="27811">MSALAADTMWMTHRRLQAFVRQPAFLVITLVQPVIWLFLFGSLFRKVVELPGFGTSSYLDYLVPGVVVMSAVSSNMWAGMGTMEEIERGTLNRFLTTPVSRAAIMNANVVEQAVSTTIQSVVIVLLGWLAGAHYPGGVAGVALLVVASVLLGTVFSAFSNTIGMLVRQRESIIGINTFLLLPLTFLSSAFMAADLMPGWMQAIAKANPVDWAVRAGRDALSADPDWPAVLTRGGALLALAAAMVWLSTRTFRAYQKSV</sequence>
<keyword evidence="9" id="KW-1185">Reference proteome</keyword>
<keyword evidence="3 6" id="KW-1133">Transmembrane helix</keyword>
<feature type="transmembrane region" description="Helical" evidence="6">
    <location>
        <begin position="137"/>
        <end position="159"/>
    </location>
</feature>
<dbReference type="GO" id="GO:0140359">
    <property type="term" value="F:ABC-type transporter activity"/>
    <property type="evidence" value="ECO:0007669"/>
    <property type="project" value="InterPro"/>
</dbReference>
<reference evidence="8 9" key="2">
    <citation type="submission" date="2020-03" db="EMBL/GenBank/DDBJ databases">
        <authorList>
            <person name="Ichikawa N."/>
            <person name="Kimura A."/>
            <person name="Kitahashi Y."/>
            <person name="Uohara A."/>
        </authorList>
    </citation>
    <scope>NUCLEOTIDE SEQUENCE [LARGE SCALE GENOMIC DNA]</scope>
    <source>
        <strain evidence="8 9">NBRC 108639</strain>
    </source>
</reference>
<comment type="similarity">
    <text evidence="6">Belongs to the ABC-2 integral membrane protein family.</text>
</comment>
<evidence type="ECO:0000256" key="2">
    <source>
        <dbReference type="ARBA" id="ARBA00022692"/>
    </source>
</evidence>
<dbReference type="InterPro" id="IPR051784">
    <property type="entry name" value="Nod_factor_ABC_transporter"/>
</dbReference>
<dbReference type="AlphaFoldDB" id="A0A6V8KUJ2"/>
<feature type="transmembrane region" description="Helical" evidence="6">
    <location>
        <begin position="113"/>
        <end position="131"/>
    </location>
</feature>
<feature type="transmembrane region" description="Helical" evidence="6">
    <location>
        <begin position="171"/>
        <end position="193"/>
    </location>
</feature>
<keyword evidence="2 6" id="KW-0812">Transmembrane</keyword>
<dbReference type="InterPro" id="IPR000412">
    <property type="entry name" value="ABC_2_transport"/>
</dbReference>
<dbReference type="Pfam" id="PF01061">
    <property type="entry name" value="ABC2_membrane"/>
    <property type="match status" value="1"/>
</dbReference>
<evidence type="ECO:0000256" key="4">
    <source>
        <dbReference type="ARBA" id="ARBA00023136"/>
    </source>
</evidence>
<gene>
    <name evidence="8" type="ORF">Phou_102110</name>
</gene>
<dbReference type="EMBL" id="BLPF01000005">
    <property type="protein sequence ID" value="GFJ86031.1"/>
    <property type="molecule type" value="Genomic_DNA"/>
</dbReference>
<protein>
    <recommendedName>
        <fullName evidence="6">Transport permease protein</fullName>
    </recommendedName>
</protein>
<dbReference type="GO" id="GO:0043190">
    <property type="term" value="C:ATP-binding cassette (ABC) transporter complex"/>
    <property type="evidence" value="ECO:0007669"/>
    <property type="project" value="InterPro"/>
</dbReference>
<feature type="transmembrane region" description="Helical" evidence="6">
    <location>
        <begin position="24"/>
        <end position="41"/>
    </location>
</feature>
<keyword evidence="6" id="KW-1003">Cell membrane</keyword>
<keyword evidence="4 6" id="KW-0472">Membrane</keyword>
<evidence type="ECO:0000256" key="5">
    <source>
        <dbReference type="ARBA" id="ARBA00023251"/>
    </source>
</evidence>
<name>A0A6V8KUJ2_9ACTN</name>
<dbReference type="Proteomes" id="UP000482800">
    <property type="component" value="Unassembled WGS sequence"/>
</dbReference>
<dbReference type="PROSITE" id="PS51012">
    <property type="entry name" value="ABC_TM2"/>
    <property type="match status" value="1"/>
</dbReference>
<dbReference type="GO" id="GO:0046677">
    <property type="term" value="P:response to antibiotic"/>
    <property type="evidence" value="ECO:0007669"/>
    <property type="project" value="UniProtKB-KW"/>
</dbReference>
<evidence type="ECO:0000256" key="3">
    <source>
        <dbReference type="ARBA" id="ARBA00022989"/>
    </source>
</evidence>
<reference evidence="8 9" key="1">
    <citation type="submission" date="2020-03" db="EMBL/GenBank/DDBJ databases">
        <title>Whole genome shotgun sequence of Phytohabitans houttuyneae NBRC 108639.</title>
        <authorList>
            <person name="Komaki H."/>
            <person name="Tamura T."/>
        </authorList>
    </citation>
    <scope>NUCLEOTIDE SEQUENCE [LARGE SCALE GENOMIC DNA]</scope>
    <source>
        <strain evidence="8 9">NBRC 108639</strain>
    </source>
</reference>
<dbReference type="PANTHER" id="PTHR43229">
    <property type="entry name" value="NODULATION PROTEIN J"/>
    <property type="match status" value="1"/>
</dbReference>
<evidence type="ECO:0000256" key="6">
    <source>
        <dbReference type="RuleBase" id="RU361157"/>
    </source>
</evidence>
<accession>A0A6V8KUJ2</accession>